<comment type="similarity">
    <text evidence="1">Belongs to the HAD-like hydrolase superfamily. NagD family.</text>
</comment>
<dbReference type="PATRIC" id="fig|626937.4.peg.2697"/>
<dbReference type="PIRSF" id="PIRSF000915">
    <property type="entry name" value="PGP-type_phosphatase"/>
    <property type="match status" value="1"/>
</dbReference>
<dbReference type="PANTHER" id="PTHR19288:SF46">
    <property type="entry name" value="HALOACID DEHALOGENASE-LIKE HYDROLASE DOMAIN-CONTAINING PROTEIN 2"/>
    <property type="match status" value="1"/>
</dbReference>
<protein>
    <recommendedName>
        <fullName evidence="1">Acid sugar phosphatase</fullName>
        <ecNumber evidence="1">3.1.3.-</ecNumber>
    </recommendedName>
</protein>
<proteinExistence type="inferred from homology"/>
<evidence type="ECO:0000256" key="4">
    <source>
        <dbReference type="PIRSR" id="PIRSR000915-3"/>
    </source>
</evidence>
<gene>
    <name evidence="5" type="ORF">HMPREF3293_02737</name>
</gene>
<comment type="cofactor">
    <cofactor evidence="4">
        <name>Mg(2+)</name>
        <dbReference type="ChEBI" id="CHEBI:18420"/>
    </cofactor>
    <text evidence="4">Divalent metal ions. Mg(2+) is the most effective.</text>
</comment>
<dbReference type="OrthoDB" id="9810449at2"/>
<dbReference type="NCBIfam" id="TIGR01460">
    <property type="entry name" value="HAD-SF-IIA"/>
    <property type="match status" value="1"/>
</dbReference>
<feature type="binding site" evidence="4">
    <location>
        <position position="28"/>
    </location>
    <ligand>
        <name>Mg(2+)</name>
        <dbReference type="ChEBI" id="CHEBI:18420"/>
    </ligand>
</feature>
<dbReference type="GO" id="GO:0016791">
    <property type="term" value="F:phosphatase activity"/>
    <property type="evidence" value="ECO:0007669"/>
    <property type="project" value="TreeGrafter"/>
</dbReference>
<evidence type="ECO:0000313" key="6">
    <source>
        <dbReference type="Proteomes" id="UP000070366"/>
    </source>
</evidence>
<comment type="function">
    <text evidence="1">Catalyzes the dephosphorylation of 2-6 carbon acid sugars in vitro.</text>
</comment>
<evidence type="ECO:0000256" key="1">
    <source>
        <dbReference type="PIRNR" id="PIRNR000915"/>
    </source>
</evidence>
<feature type="binding site" evidence="4">
    <location>
        <position position="226"/>
    </location>
    <ligand>
        <name>Mg(2+)</name>
        <dbReference type="ChEBI" id="CHEBI:18420"/>
    </ligand>
</feature>
<dbReference type="AlphaFoldDB" id="A0A136Q207"/>
<dbReference type="SUPFAM" id="SSF56784">
    <property type="entry name" value="HAD-like"/>
    <property type="match status" value="1"/>
</dbReference>
<keyword evidence="1 4" id="KW-0460">Magnesium</keyword>
<dbReference type="InterPro" id="IPR023214">
    <property type="entry name" value="HAD_sf"/>
</dbReference>
<feature type="active site" description="Nucleophile" evidence="2">
    <location>
        <position position="26"/>
    </location>
</feature>
<accession>A0A136Q207</accession>
<dbReference type="STRING" id="626937.HMPREF3293_02737"/>
<feature type="active site" description="Proton donor" evidence="2">
    <location>
        <position position="28"/>
    </location>
</feature>
<keyword evidence="5" id="KW-0378">Hydrolase</keyword>
<dbReference type="Proteomes" id="UP000070366">
    <property type="component" value="Unassembled WGS sequence"/>
</dbReference>
<evidence type="ECO:0000313" key="5">
    <source>
        <dbReference type="EMBL" id="KXK64657.1"/>
    </source>
</evidence>
<sequence>MAGSEKRGRVNPNAAELRDIECFVLDMDGTINLGENLISGAKEYIEYMQQSGVPFYFFTNNSSKAPEDYVKKLERLGFTGMTRENIMTSGDVMIHYLKTHGGRRIYLAGTPELEAQFVKAGFTLLPSDTETADFAVLGFDKTFNFEKADAISRLITGGVPFLATNIDRVCPLEDGKFCPDCGSMACMITHATGVEPKFVGKPFKETVDYILAKTGTPRERTAMVGDRLYTDVKTAVNGGIVGIAVLSGEITYQDIEDGDVAPDYILDSVYDIYTAIK</sequence>
<feature type="binding site" evidence="4">
    <location>
        <position position="26"/>
    </location>
    <ligand>
        <name>Mg(2+)</name>
        <dbReference type="ChEBI" id="CHEBI:18420"/>
    </ligand>
</feature>
<dbReference type="InterPro" id="IPR036412">
    <property type="entry name" value="HAD-like_sf"/>
</dbReference>
<dbReference type="KEGG" id="cmiu:B1H56_07920"/>
<dbReference type="Gene3D" id="3.40.50.1000">
    <property type="entry name" value="HAD superfamily/HAD-like"/>
    <property type="match status" value="2"/>
</dbReference>
<dbReference type="Pfam" id="PF13344">
    <property type="entry name" value="Hydrolase_6"/>
    <property type="match status" value="1"/>
</dbReference>
<dbReference type="EMBL" id="LSZW01000064">
    <property type="protein sequence ID" value="KXK64657.1"/>
    <property type="molecule type" value="Genomic_DNA"/>
</dbReference>
<comment type="caution">
    <text evidence="5">The sequence shown here is derived from an EMBL/GenBank/DDBJ whole genome shotgun (WGS) entry which is preliminary data.</text>
</comment>
<dbReference type="Pfam" id="PF13242">
    <property type="entry name" value="Hydrolase_like"/>
    <property type="match status" value="1"/>
</dbReference>
<evidence type="ECO:0000256" key="3">
    <source>
        <dbReference type="PIRSR" id="PIRSR000915-2"/>
    </source>
</evidence>
<dbReference type="GO" id="GO:0046872">
    <property type="term" value="F:metal ion binding"/>
    <property type="evidence" value="ECO:0007669"/>
    <property type="project" value="UniProtKB-KW"/>
</dbReference>
<feature type="binding site" evidence="3">
    <location>
        <position position="201"/>
    </location>
    <ligand>
        <name>substrate</name>
    </ligand>
</feature>
<keyword evidence="6" id="KW-1185">Reference proteome</keyword>
<name>A0A136Q207_9FIRM</name>
<organism evidence="5 6">
    <name type="scientific">Christensenella minuta</name>
    <dbReference type="NCBI Taxonomy" id="626937"/>
    <lineage>
        <taxon>Bacteria</taxon>
        <taxon>Bacillati</taxon>
        <taxon>Bacillota</taxon>
        <taxon>Clostridia</taxon>
        <taxon>Christensenellales</taxon>
        <taxon>Christensenellaceae</taxon>
        <taxon>Christensenella</taxon>
    </lineage>
</organism>
<dbReference type="PANTHER" id="PTHR19288">
    <property type="entry name" value="4-NITROPHENYLPHOSPHATASE-RELATED"/>
    <property type="match status" value="1"/>
</dbReference>
<dbReference type="InterPro" id="IPR006357">
    <property type="entry name" value="HAD-SF_hydro_IIA"/>
</dbReference>
<dbReference type="RefSeq" id="WP_066521774.1">
    <property type="nucleotide sequence ID" value="NZ_CABMOF010000006.1"/>
</dbReference>
<keyword evidence="1 4" id="KW-0479">Metal-binding</keyword>
<dbReference type="EC" id="3.1.3.-" evidence="1"/>
<evidence type="ECO:0000256" key="2">
    <source>
        <dbReference type="PIRSR" id="PIRSR000915-1"/>
    </source>
</evidence>
<dbReference type="GO" id="GO:0005737">
    <property type="term" value="C:cytoplasm"/>
    <property type="evidence" value="ECO:0007669"/>
    <property type="project" value="TreeGrafter"/>
</dbReference>
<reference evidence="6" key="1">
    <citation type="submission" date="2016-02" db="EMBL/GenBank/DDBJ databases">
        <authorList>
            <person name="Mitreva M."/>
            <person name="Pepin K.H."/>
            <person name="Mihindukulasuriya K.A."/>
            <person name="Fulton R."/>
            <person name="Fronick C."/>
            <person name="O'Laughlin M."/>
            <person name="Miner T."/>
            <person name="Herter B."/>
            <person name="Rosa B.A."/>
            <person name="Cordes M."/>
            <person name="Tomlinson C."/>
            <person name="Wollam A."/>
            <person name="Palsikar V.B."/>
            <person name="Mardis E.R."/>
            <person name="Wilson R.K."/>
        </authorList>
    </citation>
    <scope>NUCLEOTIDE SEQUENCE [LARGE SCALE GENOMIC DNA]</scope>
    <source>
        <strain evidence="6">DSM 22607</strain>
    </source>
</reference>